<dbReference type="NCBIfam" id="TIGR01133">
    <property type="entry name" value="murG"/>
    <property type="match status" value="1"/>
</dbReference>
<dbReference type="UniPathway" id="UPA00219"/>
<keyword evidence="2 10" id="KW-0132">Cell division</keyword>
<dbReference type="InterPro" id="IPR006009">
    <property type="entry name" value="GlcNAc_MurG"/>
</dbReference>
<comment type="caution">
    <text evidence="10">Lacks conserved residue(s) required for the propagation of feature annotation.</text>
</comment>
<evidence type="ECO:0000256" key="5">
    <source>
        <dbReference type="ARBA" id="ARBA00022960"/>
    </source>
</evidence>
<accession>A0A0F5FXP7</accession>
<gene>
    <name evidence="10" type="primary">murG</name>
    <name evidence="13" type="ORF">VE25_04500</name>
</gene>
<feature type="binding site" evidence="10">
    <location>
        <begin position="11"/>
        <end position="13"/>
    </location>
    <ligand>
        <name>UDP-N-acetyl-alpha-D-glucosamine</name>
        <dbReference type="ChEBI" id="CHEBI:57705"/>
    </ligand>
</feature>
<evidence type="ECO:0000256" key="8">
    <source>
        <dbReference type="ARBA" id="ARBA00023306"/>
    </source>
</evidence>
<keyword evidence="3 10" id="KW-0328">Glycosyltransferase</keyword>
<dbReference type="RefSeq" id="WP_046107403.1">
    <property type="nucleotide sequence ID" value="NZ_JZEX01000054.1"/>
</dbReference>
<dbReference type="Proteomes" id="UP000033632">
    <property type="component" value="Unassembled WGS sequence"/>
</dbReference>
<sequence>MKTFVLMAGGTGGHLFPAMALAQELRRRGHAIHLMTDHRVASYGQDFPADRTHIVPAATPSISNPIKFAQAGFTILGGIGVAVAKLRNIAPDAVIGFGGYPTFPPMIAARILGIPGILHEANVVLGRANKALIRFADVLATGFETVKFAETLKIERVVTGNPVRDRVRTLAGTPYPALSADGPVRILVFGGSQGARVFADLVPPAVAGLPEDLRHRLVIAQQCRPEDLDRVADAYRQARVNVELAPFFADLPDRLAGTHLVISRSGASTIADLTAIGRPAILVPLPGSLDADQKNNALVVEAAGGGWIAEQATLSPQSLGTRLATLLSDPATLQNAAAAARTLGQPRSVEKLADLAERLAGQGH</sequence>
<dbReference type="PANTHER" id="PTHR21015">
    <property type="entry name" value="UDP-N-ACETYLGLUCOSAMINE--N-ACETYLMURAMYL-(PENTAPEPTIDE) PYROPHOSPHORYL-UNDECAPRENOL N-ACETYLGLUCOSAMINE TRANSFERASE 1"/>
    <property type="match status" value="1"/>
</dbReference>
<feature type="domain" description="Glycosyl transferase family 28 C-terminal" evidence="12">
    <location>
        <begin position="186"/>
        <end position="352"/>
    </location>
</feature>
<dbReference type="Gene3D" id="3.40.50.2000">
    <property type="entry name" value="Glycogen Phosphorylase B"/>
    <property type="match status" value="2"/>
</dbReference>
<dbReference type="PATRIC" id="fig|443610.3.peg.3389"/>
<dbReference type="STRING" id="443610.VE25_04500"/>
<dbReference type="PANTHER" id="PTHR21015:SF22">
    <property type="entry name" value="GLYCOSYLTRANSFERASE"/>
    <property type="match status" value="1"/>
</dbReference>
<comment type="pathway">
    <text evidence="10">Cell wall biogenesis; peptidoglycan biosynthesis.</text>
</comment>
<comment type="caution">
    <text evidence="13">The sequence shown here is derived from an EMBL/GenBank/DDBJ whole genome shotgun (WGS) entry which is preliminary data.</text>
</comment>
<evidence type="ECO:0000256" key="4">
    <source>
        <dbReference type="ARBA" id="ARBA00022679"/>
    </source>
</evidence>
<dbReference type="GO" id="GO:0009252">
    <property type="term" value="P:peptidoglycan biosynthetic process"/>
    <property type="evidence" value="ECO:0007669"/>
    <property type="project" value="UniProtKB-UniRule"/>
</dbReference>
<dbReference type="Pfam" id="PF04101">
    <property type="entry name" value="Glyco_tran_28_C"/>
    <property type="match status" value="1"/>
</dbReference>
<dbReference type="GO" id="GO:0051301">
    <property type="term" value="P:cell division"/>
    <property type="evidence" value="ECO:0007669"/>
    <property type="project" value="UniProtKB-KW"/>
</dbReference>
<evidence type="ECO:0000313" key="13">
    <source>
        <dbReference type="EMBL" id="KKB12962.1"/>
    </source>
</evidence>
<comment type="similarity">
    <text evidence="10">Belongs to the glycosyltransferase 28 family. MurG subfamily.</text>
</comment>
<dbReference type="AlphaFoldDB" id="A0A0F5FXP7"/>
<feature type="binding site" evidence="10">
    <location>
        <position position="293"/>
    </location>
    <ligand>
        <name>UDP-N-acetyl-alpha-D-glucosamine</name>
        <dbReference type="ChEBI" id="CHEBI:57705"/>
    </ligand>
</feature>
<dbReference type="InterPro" id="IPR007235">
    <property type="entry name" value="Glyco_trans_28_C"/>
</dbReference>
<dbReference type="CDD" id="cd03785">
    <property type="entry name" value="GT28_MurG"/>
    <property type="match status" value="1"/>
</dbReference>
<evidence type="ECO:0000256" key="1">
    <source>
        <dbReference type="ARBA" id="ARBA00022475"/>
    </source>
</evidence>
<organism evidence="13 14">
    <name type="scientific">Devosia geojensis</name>
    <dbReference type="NCBI Taxonomy" id="443610"/>
    <lineage>
        <taxon>Bacteria</taxon>
        <taxon>Pseudomonadati</taxon>
        <taxon>Pseudomonadota</taxon>
        <taxon>Alphaproteobacteria</taxon>
        <taxon>Hyphomicrobiales</taxon>
        <taxon>Devosiaceae</taxon>
        <taxon>Devosia</taxon>
    </lineage>
</organism>
<protein>
    <recommendedName>
        <fullName evidence="10">UDP-N-acetylglucosamine--N-acetylmuramyl-(pentapeptide) pyrophosphoryl-undecaprenol N-acetylglucosamine transferase</fullName>
        <ecNumber evidence="10">2.4.1.227</ecNumber>
    </recommendedName>
    <alternativeName>
        <fullName evidence="10">Undecaprenyl-PP-MurNAc-pentapeptide-UDPGlcNAc GlcNAc transferase</fullName>
    </alternativeName>
</protein>
<keyword evidence="9 10" id="KW-0961">Cell wall biogenesis/degradation</keyword>
<dbReference type="HAMAP" id="MF_00033">
    <property type="entry name" value="MurG"/>
    <property type="match status" value="1"/>
</dbReference>
<keyword evidence="7 10" id="KW-0472">Membrane</keyword>
<keyword evidence="14" id="KW-1185">Reference proteome</keyword>
<evidence type="ECO:0000256" key="7">
    <source>
        <dbReference type="ARBA" id="ARBA00023136"/>
    </source>
</evidence>
<evidence type="ECO:0000259" key="11">
    <source>
        <dbReference type="Pfam" id="PF03033"/>
    </source>
</evidence>
<dbReference type="GO" id="GO:0051991">
    <property type="term" value="F:UDP-N-acetyl-D-glucosamine:N-acetylmuramoyl-L-alanyl-D-glutamyl-meso-2,6-diaminopimelyl-D-alanyl-D-alanine-diphosphoundecaprenol 4-beta-N-acetylglucosaminlytransferase activity"/>
    <property type="evidence" value="ECO:0007669"/>
    <property type="project" value="RHEA"/>
</dbReference>
<keyword evidence="4 10" id="KW-0808">Transferase</keyword>
<evidence type="ECO:0000256" key="2">
    <source>
        <dbReference type="ARBA" id="ARBA00022618"/>
    </source>
</evidence>
<feature type="domain" description="Glycosyltransferase family 28 N-terminal" evidence="11">
    <location>
        <begin position="4"/>
        <end position="137"/>
    </location>
</feature>
<evidence type="ECO:0000256" key="9">
    <source>
        <dbReference type="ARBA" id="ARBA00023316"/>
    </source>
</evidence>
<evidence type="ECO:0000256" key="10">
    <source>
        <dbReference type="HAMAP-Rule" id="MF_00033"/>
    </source>
</evidence>
<dbReference type="OrthoDB" id="9808936at2"/>
<dbReference type="GO" id="GO:0005975">
    <property type="term" value="P:carbohydrate metabolic process"/>
    <property type="evidence" value="ECO:0007669"/>
    <property type="project" value="InterPro"/>
</dbReference>
<dbReference type="GO" id="GO:0008360">
    <property type="term" value="P:regulation of cell shape"/>
    <property type="evidence" value="ECO:0007669"/>
    <property type="project" value="UniProtKB-KW"/>
</dbReference>
<dbReference type="EC" id="2.4.1.227" evidence="10"/>
<evidence type="ECO:0000313" key="14">
    <source>
        <dbReference type="Proteomes" id="UP000033632"/>
    </source>
</evidence>
<dbReference type="SUPFAM" id="SSF53756">
    <property type="entry name" value="UDP-Glycosyltransferase/glycogen phosphorylase"/>
    <property type="match status" value="1"/>
</dbReference>
<proteinExistence type="inferred from homology"/>
<dbReference type="Pfam" id="PF03033">
    <property type="entry name" value="Glyco_transf_28"/>
    <property type="match status" value="1"/>
</dbReference>
<feature type="binding site" evidence="10">
    <location>
        <position position="164"/>
    </location>
    <ligand>
        <name>UDP-N-acetyl-alpha-D-glucosamine</name>
        <dbReference type="ChEBI" id="CHEBI:57705"/>
    </ligand>
</feature>
<dbReference type="GO" id="GO:0050511">
    <property type="term" value="F:undecaprenyldiphospho-muramoylpentapeptide beta-N-acetylglucosaminyltransferase activity"/>
    <property type="evidence" value="ECO:0007669"/>
    <property type="project" value="UniProtKB-UniRule"/>
</dbReference>
<keyword evidence="1 10" id="KW-1003">Cell membrane</keyword>
<comment type="catalytic activity">
    <reaction evidence="10">
        <text>di-trans,octa-cis-undecaprenyl diphospho-N-acetyl-alpha-D-muramoyl-L-alanyl-D-glutamyl-meso-2,6-diaminopimeloyl-D-alanyl-D-alanine + UDP-N-acetyl-alpha-D-glucosamine = di-trans,octa-cis-undecaprenyl diphospho-[N-acetyl-alpha-D-glucosaminyl-(1-&gt;4)]-N-acetyl-alpha-D-muramoyl-L-alanyl-D-glutamyl-meso-2,6-diaminopimeloyl-D-alanyl-D-alanine + UDP + H(+)</text>
        <dbReference type="Rhea" id="RHEA:31227"/>
        <dbReference type="ChEBI" id="CHEBI:15378"/>
        <dbReference type="ChEBI" id="CHEBI:57705"/>
        <dbReference type="ChEBI" id="CHEBI:58223"/>
        <dbReference type="ChEBI" id="CHEBI:61387"/>
        <dbReference type="ChEBI" id="CHEBI:61388"/>
        <dbReference type="EC" id="2.4.1.227"/>
    </reaction>
</comment>
<dbReference type="GO" id="GO:0071555">
    <property type="term" value="P:cell wall organization"/>
    <property type="evidence" value="ECO:0007669"/>
    <property type="project" value="UniProtKB-KW"/>
</dbReference>
<dbReference type="EMBL" id="JZEX01000054">
    <property type="protein sequence ID" value="KKB12962.1"/>
    <property type="molecule type" value="Genomic_DNA"/>
</dbReference>
<comment type="function">
    <text evidence="10">Cell wall formation. Catalyzes the transfer of a GlcNAc subunit on undecaprenyl-pyrophosphoryl-MurNAc-pentapeptide (lipid intermediate I) to form undecaprenyl-pyrophosphoryl-MurNAc-(pentapeptide)GlcNAc (lipid intermediate II).</text>
</comment>
<feature type="binding site" evidence="10">
    <location>
        <position position="122"/>
    </location>
    <ligand>
        <name>UDP-N-acetyl-alpha-D-glucosamine</name>
        <dbReference type="ChEBI" id="CHEBI:57705"/>
    </ligand>
</feature>
<evidence type="ECO:0000259" key="12">
    <source>
        <dbReference type="Pfam" id="PF04101"/>
    </source>
</evidence>
<dbReference type="InterPro" id="IPR004276">
    <property type="entry name" value="GlycoTrans_28_N"/>
</dbReference>
<evidence type="ECO:0000256" key="3">
    <source>
        <dbReference type="ARBA" id="ARBA00022676"/>
    </source>
</evidence>
<comment type="subcellular location">
    <subcellularLocation>
        <location evidence="10">Cell membrane</location>
        <topology evidence="10">Peripheral membrane protein</topology>
        <orientation evidence="10">Cytoplasmic side</orientation>
    </subcellularLocation>
</comment>
<reference evidence="13 14" key="1">
    <citation type="submission" date="2015-03" db="EMBL/GenBank/DDBJ databases">
        <authorList>
            <person name="Hassan Y.I."/>
            <person name="Lepp D."/>
            <person name="Li X.-Z."/>
            <person name="Zhou T."/>
        </authorList>
    </citation>
    <scope>NUCLEOTIDE SEQUENCE [LARGE SCALE GENOMIC DNA]</scope>
    <source>
        <strain evidence="13 14">BD-c194</strain>
    </source>
</reference>
<name>A0A0F5FXP7_9HYPH</name>
<keyword evidence="5 10" id="KW-0133">Cell shape</keyword>
<feature type="binding site" evidence="10">
    <location>
        <position position="192"/>
    </location>
    <ligand>
        <name>UDP-N-acetyl-alpha-D-glucosamine</name>
        <dbReference type="ChEBI" id="CHEBI:57705"/>
    </ligand>
</feature>
<dbReference type="GO" id="GO:0005886">
    <property type="term" value="C:plasma membrane"/>
    <property type="evidence" value="ECO:0007669"/>
    <property type="project" value="UniProtKB-SubCell"/>
</dbReference>
<evidence type="ECO:0000256" key="6">
    <source>
        <dbReference type="ARBA" id="ARBA00022984"/>
    </source>
</evidence>
<keyword evidence="8 10" id="KW-0131">Cell cycle</keyword>
<keyword evidence="6 10" id="KW-0573">Peptidoglycan synthesis</keyword>